<keyword evidence="2" id="KW-0472">Membrane</keyword>
<evidence type="ECO:0008006" key="5">
    <source>
        <dbReference type="Google" id="ProtNLM"/>
    </source>
</evidence>
<sequence>MPLTEYSLVNWVMPLALYSFLVAMHVTLYHPLASIGGVLYFLAAMHVALYLLASIGGALYFLVAMHVTLYPLALIGGALYLLAAMHVALYLLASIGGALYLLASIGGALYLLASIGGAFLPHLGYDASVPERVCSRCKSILDARDLEEHVLWHLTPYFETGMDTYADVACQLARPAISLARSIPLGAQAYIAIETAEVLRKHGLKGVCGLLLRKEFLAAADLLVHELSAVIFYALVQHRALRGLRPEWEELIHLLRPGEGDDDVTAPPLTTEGGRRTSRNDGDSRPTNPPLPVLREDPMADDADIEDLEAGDTIMWEGSSRDYLAGEFSESVLDETDIYDPDSEKVVDVLAISTEQDRLPFNPVCEHLPDALISSLLFFAPLALDFIDAECKVDMQLLAAQQGWRLVYASLDQNHQTHAGNNNDLEGNDHFSDKPASALFAHDEHKIACLSIRGTATIQDVEGEEEEDQNGERNSYSSRSLDESEEWTSGLVLLVRVENDDDDAVVLITIHVMGAPRRCEREGK</sequence>
<feature type="region of interest" description="Disordered" evidence="1">
    <location>
        <begin position="259"/>
        <end position="301"/>
    </location>
</feature>
<protein>
    <recommendedName>
        <fullName evidence="5">C2H2-type domain-containing protein</fullName>
    </recommendedName>
</protein>
<accession>A0ABD3PGE1</accession>
<evidence type="ECO:0000256" key="1">
    <source>
        <dbReference type="SAM" id="MobiDB-lite"/>
    </source>
</evidence>
<name>A0ABD3PGE1_9STRA</name>
<dbReference type="Proteomes" id="UP001530315">
    <property type="component" value="Unassembled WGS sequence"/>
</dbReference>
<feature type="transmembrane region" description="Helical" evidence="2">
    <location>
        <begin position="99"/>
        <end position="120"/>
    </location>
</feature>
<feature type="region of interest" description="Disordered" evidence="1">
    <location>
        <begin position="461"/>
        <end position="482"/>
    </location>
</feature>
<keyword evidence="2" id="KW-1133">Transmembrane helix</keyword>
<dbReference type="AlphaFoldDB" id="A0ABD3PGE1"/>
<feature type="transmembrane region" description="Helical" evidence="2">
    <location>
        <begin position="69"/>
        <end position="92"/>
    </location>
</feature>
<feature type="transmembrane region" description="Helical" evidence="2">
    <location>
        <begin position="38"/>
        <end position="63"/>
    </location>
</feature>
<evidence type="ECO:0000313" key="4">
    <source>
        <dbReference type="Proteomes" id="UP001530315"/>
    </source>
</evidence>
<feature type="compositionally biased region" description="Basic and acidic residues" evidence="1">
    <location>
        <begin position="273"/>
        <end position="284"/>
    </location>
</feature>
<keyword evidence="2" id="KW-0812">Transmembrane</keyword>
<organism evidence="3 4">
    <name type="scientific">Stephanodiscus triporus</name>
    <dbReference type="NCBI Taxonomy" id="2934178"/>
    <lineage>
        <taxon>Eukaryota</taxon>
        <taxon>Sar</taxon>
        <taxon>Stramenopiles</taxon>
        <taxon>Ochrophyta</taxon>
        <taxon>Bacillariophyta</taxon>
        <taxon>Coscinodiscophyceae</taxon>
        <taxon>Thalassiosirophycidae</taxon>
        <taxon>Stephanodiscales</taxon>
        <taxon>Stephanodiscaceae</taxon>
        <taxon>Stephanodiscus</taxon>
    </lineage>
</organism>
<evidence type="ECO:0000256" key="2">
    <source>
        <dbReference type="SAM" id="Phobius"/>
    </source>
</evidence>
<comment type="caution">
    <text evidence="3">The sequence shown here is derived from an EMBL/GenBank/DDBJ whole genome shotgun (WGS) entry which is preliminary data.</text>
</comment>
<gene>
    <name evidence="3" type="ORF">ACHAW5_002977</name>
</gene>
<dbReference type="EMBL" id="JALLAZ020000812">
    <property type="protein sequence ID" value="KAL3786776.1"/>
    <property type="molecule type" value="Genomic_DNA"/>
</dbReference>
<reference evidence="3 4" key="1">
    <citation type="submission" date="2024-10" db="EMBL/GenBank/DDBJ databases">
        <title>Updated reference genomes for cyclostephanoid diatoms.</title>
        <authorList>
            <person name="Roberts W.R."/>
            <person name="Alverson A.J."/>
        </authorList>
    </citation>
    <scope>NUCLEOTIDE SEQUENCE [LARGE SCALE GENOMIC DNA]</scope>
    <source>
        <strain evidence="3 4">AJA276-08</strain>
    </source>
</reference>
<evidence type="ECO:0000313" key="3">
    <source>
        <dbReference type="EMBL" id="KAL3786776.1"/>
    </source>
</evidence>
<proteinExistence type="predicted"/>
<keyword evidence="4" id="KW-1185">Reference proteome</keyword>